<dbReference type="SUPFAM" id="SSF48726">
    <property type="entry name" value="Immunoglobulin"/>
    <property type="match status" value="2"/>
</dbReference>
<dbReference type="InterPro" id="IPR007110">
    <property type="entry name" value="Ig-like_dom"/>
</dbReference>
<organism evidence="4 5">
    <name type="scientific">Dimorphilus gyrociliatus</name>
    <dbReference type="NCBI Taxonomy" id="2664684"/>
    <lineage>
        <taxon>Eukaryota</taxon>
        <taxon>Metazoa</taxon>
        <taxon>Spiralia</taxon>
        <taxon>Lophotrochozoa</taxon>
        <taxon>Annelida</taxon>
        <taxon>Polychaeta</taxon>
        <taxon>Polychaeta incertae sedis</taxon>
        <taxon>Dinophilidae</taxon>
        <taxon>Dimorphilus</taxon>
    </lineage>
</organism>
<evidence type="ECO:0000313" key="4">
    <source>
        <dbReference type="EMBL" id="CAD5125486.1"/>
    </source>
</evidence>
<dbReference type="OrthoDB" id="6138780at2759"/>
<protein>
    <submittedName>
        <fullName evidence="4">DgyrCDS13699</fullName>
    </submittedName>
</protein>
<dbReference type="GO" id="GO:0007156">
    <property type="term" value="P:homophilic cell adhesion via plasma membrane adhesion molecules"/>
    <property type="evidence" value="ECO:0007669"/>
    <property type="project" value="TreeGrafter"/>
</dbReference>
<dbReference type="InterPro" id="IPR013098">
    <property type="entry name" value="Ig_I-set"/>
</dbReference>
<reference evidence="4 5" key="1">
    <citation type="submission" date="2020-08" db="EMBL/GenBank/DDBJ databases">
        <authorList>
            <person name="Hejnol A."/>
        </authorList>
    </citation>
    <scope>NUCLEOTIDE SEQUENCE [LARGE SCALE GENOMIC DNA]</scope>
</reference>
<dbReference type="GO" id="GO:0043025">
    <property type="term" value="C:neuronal cell body"/>
    <property type="evidence" value="ECO:0007669"/>
    <property type="project" value="TreeGrafter"/>
</dbReference>
<dbReference type="EMBL" id="CAJFCJ010000027">
    <property type="protein sequence ID" value="CAD5125486.1"/>
    <property type="molecule type" value="Genomic_DNA"/>
</dbReference>
<dbReference type="Proteomes" id="UP000549394">
    <property type="component" value="Unassembled WGS sequence"/>
</dbReference>
<dbReference type="InterPro" id="IPR050958">
    <property type="entry name" value="Cell_Adh-Cytoskel_Orgn"/>
</dbReference>
<dbReference type="Pfam" id="PF07679">
    <property type="entry name" value="I-set"/>
    <property type="match status" value="1"/>
</dbReference>
<gene>
    <name evidence="4" type="ORF">DGYR_LOCUS12856</name>
</gene>
<dbReference type="SMART" id="SM00409">
    <property type="entry name" value="IG"/>
    <property type="match status" value="2"/>
</dbReference>
<sequence>MHLHCKYSSEANKRAPKQHLSSRLCFGSMKKYYSFLLISLLFNCRVGSTVPEDKIVFMETKTTVTGQIGENLVLKCKVTSSPPATIHWLFKGQRIVQDSTLTVLDDDAIYEEKKLSLAVTESKLFIDCADETDAGSYTCVAQSPVKRKRLDFDVTLNGEVADNYCTRLNKGKRISEMRHQIPARVTMWSPNKMEEEHTDAHLFCRVSGFPKPTVTWYNRINKKITENMSKYKLLRNGDLIIRNANFLDDMGSYKCIAKNSFSEDSQSTFLYPTVEKDK</sequence>
<dbReference type="PROSITE" id="PS50835">
    <property type="entry name" value="IG_LIKE"/>
    <property type="match status" value="2"/>
</dbReference>
<dbReference type="PANTHER" id="PTHR45080">
    <property type="entry name" value="CONTACTIN 5"/>
    <property type="match status" value="1"/>
</dbReference>
<keyword evidence="1" id="KW-0732">Signal</keyword>
<keyword evidence="5" id="KW-1185">Reference proteome</keyword>
<dbReference type="InterPro" id="IPR036179">
    <property type="entry name" value="Ig-like_dom_sf"/>
</dbReference>
<dbReference type="PANTHER" id="PTHR45080:SF8">
    <property type="entry name" value="IG-LIKE DOMAIN-CONTAINING PROTEIN"/>
    <property type="match status" value="1"/>
</dbReference>
<keyword evidence="2" id="KW-1015">Disulfide bond</keyword>
<dbReference type="SMART" id="SM00408">
    <property type="entry name" value="IGc2"/>
    <property type="match status" value="2"/>
</dbReference>
<feature type="domain" description="Ig-like" evidence="3">
    <location>
        <begin position="182"/>
        <end position="271"/>
    </location>
</feature>
<dbReference type="AlphaFoldDB" id="A0A7I8WBI0"/>
<dbReference type="InterPro" id="IPR013783">
    <property type="entry name" value="Ig-like_fold"/>
</dbReference>
<name>A0A7I8WBI0_9ANNE</name>
<dbReference type="GO" id="GO:0005886">
    <property type="term" value="C:plasma membrane"/>
    <property type="evidence" value="ECO:0007669"/>
    <property type="project" value="TreeGrafter"/>
</dbReference>
<dbReference type="InterPro" id="IPR003599">
    <property type="entry name" value="Ig_sub"/>
</dbReference>
<evidence type="ECO:0000256" key="1">
    <source>
        <dbReference type="ARBA" id="ARBA00022729"/>
    </source>
</evidence>
<evidence type="ECO:0000313" key="5">
    <source>
        <dbReference type="Proteomes" id="UP000549394"/>
    </source>
</evidence>
<evidence type="ECO:0000256" key="2">
    <source>
        <dbReference type="ARBA" id="ARBA00023157"/>
    </source>
</evidence>
<accession>A0A7I8WBI0</accession>
<comment type="caution">
    <text evidence="4">The sequence shown here is derived from an EMBL/GenBank/DDBJ whole genome shotgun (WGS) entry which is preliminary data.</text>
</comment>
<dbReference type="GO" id="GO:0008046">
    <property type="term" value="F:axon guidance receptor activity"/>
    <property type="evidence" value="ECO:0007669"/>
    <property type="project" value="TreeGrafter"/>
</dbReference>
<proteinExistence type="predicted"/>
<dbReference type="GO" id="GO:0030424">
    <property type="term" value="C:axon"/>
    <property type="evidence" value="ECO:0007669"/>
    <property type="project" value="TreeGrafter"/>
</dbReference>
<evidence type="ECO:0000259" key="3">
    <source>
        <dbReference type="PROSITE" id="PS50835"/>
    </source>
</evidence>
<dbReference type="Gene3D" id="2.60.40.10">
    <property type="entry name" value="Immunoglobulins"/>
    <property type="match status" value="2"/>
</dbReference>
<dbReference type="Pfam" id="PF13927">
    <property type="entry name" value="Ig_3"/>
    <property type="match status" value="1"/>
</dbReference>
<dbReference type="GO" id="GO:0050808">
    <property type="term" value="P:synapse organization"/>
    <property type="evidence" value="ECO:0007669"/>
    <property type="project" value="TreeGrafter"/>
</dbReference>
<feature type="domain" description="Ig-like" evidence="3">
    <location>
        <begin position="51"/>
        <end position="151"/>
    </location>
</feature>
<dbReference type="InterPro" id="IPR003598">
    <property type="entry name" value="Ig_sub2"/>
</dbReference>